<gene>
    <name evidence="1" type="ORF">ElyMa_001627700</name>
</gene>
<sequence length="88" mass="9812">MTQRGVITWPASLMQTSVVTLSFDGLHLFNTLRSPFSATTLEESGENCRPVSSQFKMYSGLSSSFTAVQRQSDVYAKSEILRKVPKTF</sequence>
<dbReference type="EMBL" id="BMAT01003287">
    <property type="protein sequence ID" value="GFS22944.1"/>
    <property type="molecule type" value="Genomic_DNA"/>
</dbReference>
<accession>A0AAV4JLF3</accession>
<evidence type="ECO:0000313" key="2">
    <source>
        <dbReference type="Proteomes" id="UP000762676"/>
    </source>
</evidence>
<protein>
    <submittedName>
        <fullName evidence="1">Uncharacterized protein</fullName>
    </submittedName>
</protein>
<comment type="caution">
    <text evidence="1">The sequence shown here is derived from an EMBL/GenBank/DDBJ whole genome shotgun (WGS) entry which is preliminary data.</text>
</comment>
<evidence type="ECO:0000313" key="1">
    <source>
        <dbReference type="EMBL" id="GFS22944.1"/>
    </source>
</evidence>
<proteinExistence type="predicted"/>
<name>A0AAV4JLF3_9GAST</name>
<dbReference type="Proteomes" id="UP000762676">
    <property type="component" value="Unassembled WGS sequence"/>
</dbReference>
<reference evidence="1 2" key="1">
    <citation type="journal article" date="2021" name="Elife">
        <title>Chloroplast acquisition without the gene transfer in kleptoplastic sea slugs, Plakobranchus ocellatus.</title>
        <authorList>
            <person name="Maeda T."/>
            <person name="Takahashi S."/>
            <person name="Yoshida T."/>
            <person name="Shimamura S."/>
            <person name="Takaki Y."/>
            <person name="Nagai Y."/>
            <person name="Toyoda A."/>
            <person name="Suzuki Y."/>
            <person name="Arimoto A."/>
            <person name="Ishii H."/>
            <person name="Satoh N."/>
            <person name="Nishiyama T."/>
            <person name="Hasebe M."/>
            <person name="Maruyama T."/>
            <person name="Minagawa J."/>
            <person name="Obokata J."/>
            <person name="Shigenobu S."/>
        </authorList>
    </citation>
    <scope>NUCLEOTIDE SEQUENCE [LARGE SCALE GENOMIC DNA]</scope>
</reference>
<organism evidence="1 2">
    <name type="scientific">Elysia marginata</name>
    <dbReference type="NCBI Taxonomy" id="1093978"/>
    <lineage>
        <taxon>Eukaryota</taxon>
        <taxon>Metazoa</taxon>
        <taxon>Spiralia</taxon>
        <taxon>Lophotrochozoa</taxon>
        <taxon>Mollusca</taxon>
        <taxon>Gastropoda</taxon>
        <taxon>Heterobranchia</taxon>
        <taxon>Euthyneura</taxon>
        <taxon>Panpulmonata</taxon>
        <taxon>Sacoglossa</taxon>
        <taxon>Placobranchoidea</taxon>
        <taxon>Plakobranchidae</taxon>
        <taxon>Elysia</taxon>
    </lineage>
</organism>
<dbReference type="AlphaFoldDB" id="A0AAV4JLF3"/>
<keyword evidence="2" id="KW-1185">Reference proteome</keyword>